<evidence type="ECO:0000313" key="1">
    <source>
        <dbReference type="EMBL" id="KAG2559181.1"/>
    </source>
</evidence>
<sequence length="112" mass="11667">MACLQLAPAGVKEGRATGSARCQCSISGGGGKVSRGRTSEAGTAAWRSHGGTVFEMPIDTVHCLGTYRPFDRTCAAEMGALALQGGVFLVRGSRQLCRWPRCVGGSEDGRCC</sequence>
<organism evidence="1 2">
    <name type="scientific">Panicum virgatum</name>
    <name type="common">Blackwell switchgrass</name>
    <dbReference type="NCBI Taxonomy" id="38727"/>
    <lineage>
        <taxon>Eukaryota</taxon>
        <taxon>Viridiplantae</taxon>
        <taxon>Streptophyta</taxon>
        <taxon>Embryophyta</taxon>
        <taxon>Tracheophyta</taxon>
        <taxon>Spermatophyta</taxon>
        <taxon>Magnoliopsida</taxon>
        <taxon>Liliopsida</taxon>
        <taxon>Poales</taxon>
        <taxon>Poaceae</taxon>
        <taxon>PACMAD clade</taxon>
        <taxon>Panicoideae</taxon>
        <taxon>Panicodae</taxon>
        <taxon>Paniceae</taxon>
        <taxon>Panicinae</taxon>
        <taxon>Panicum</taxon>
        <taxon>Panicum sect. Hiantes</taxon>
    </lineage>
</organism>
<keyword evidence="2" id="KW-1185">Reference proteome</keyword>
<accession>A0A8T0PAL6</accession>
<gene>
    <name evidence="1" type="ORF">PVAP13_8NG295636</name>
</gene>
<dbReference type="EMBL" id="CM029052">
    <property type="protein sequence ID" value="KAG2559181.1"/>
    <property type="molecule type" value="Genomic_DNA"/>
</dbReference>
<comment type="caution">
    <text evidence="1">The sequence shown here is derived from an EMBL/GenBank/DDBJ whole genome shotgun (WGS) entry which is preliminary data.</text>
</comment>
<reference evidence="1" key="1">
    <citation type="submission" date="2020-05" db="EMBL/GenBank/DDBJ databases">
        <title>WGS assembly of Panicum virgatum.</title>
        <authorList>
            <person name="Lovell J.T."/>
            <person name="Jenkins J."/>
            <person name="Shu S."/>
            <person name="Juenger T.E."/>
            <person name="Schmutz J."/>
        </authorList>
    </citation>
    <scope>NUCLEOTIDE SEQUENCE</scope>
    <source>
        <strain evidence="1">AP13</strain>
    </source>
</reference>
<name>A0A8T0PAL6_PANVG</name>
<dbReference type="AlphaFoldDB" id="A0A8T0PAL6"/>
<dbReference type="Proteomes" id="UP000823388">
    <property type="component" value="Chromosome 8N"/>
</dbReference>
<evidence type="ECO:0000313" key="2">
    <source>
        <dbReference type="Proteomes" id="UP000823388"/>
    </source>
</evidence>
<protein>
    <submittedName>
        <fullName evidence="1">Uncharacterized protein</fullName>
    </submittedName>
</protein>
<proteinExistence type="predicted"/>